<proteinExistence type="predicted"/>
<dbReference type="EMBL" id="CP038490">
    <property type="protein sequence ID" value="QFZ30033.1"/>
    <property type="molecule type" value="Genomic_DNA"/>
</dbReference>
<evidence type="ECO:0000313" key="1">
    <source>
        <dbReference type="EMBL" id="QFZ30033.1"/>
    </source>
</evidence>
<accession>A0ACD0WR48</accession>
<organism evidence="1 2">
    <name type="scientific">Clavispora lusitaniae</name>
    <name type="common">Candida lusitaniae</name>
    <dbReference type="NCBI Taxonomy" id="36911"/>
    <lineage>
        <taxon>Eukaryota</taxon>
        <taxon>Fungi</taxon>
        <taxon>Dikarya</taxon>
        <taxon>Ascomycota</taxon>
        <taxon>Saccharomycotina</taxon>
        <taxon>Pichiomycetes</taxon>
        <taxon>Metschnikowiaceae</taxon>
        <taxon>Clavispora</taxon>
    </lineage>
</organism>
<dbReference type="Proteomes" id="UP000326582">
    <property type="component" value="Chromosome 7"/>
</dbReference>
<protein>
    <submittedName>
        <fullName evidence="1">Anion proton exchange transporter</fullName>
    </submittedName>
</protein>
<sequence>MSFRELRDEQGHWRDKNVREVQRFRDFATVDWTDHHVVRPPKLTARARLLRSSQTWVLLTACGVLIGAIAASLNIITAWLASLRVGHCSGHFYLNREFCCWNEESCAAWRPWSHTPAGGYFAYVAWSAVFAATAAFLVKRYSPAAAGSGISEIKCIVSGFVVRGFLGASTLALKSICLPLAIGSGLSVGKEGPSVHYAVAAGNCVARLVPRFRVPVRGRDFLTAASAAGVAVAFGSPMGGVLFSMEEISSRHHLPTLWKAYVCALVGVATLAAFNPLRSGQLVSFEVTYDTRWHYFELPLYALLGAFGGIYGIVVCRFNKRVAGFRKRYLAQYPMREAVCLAVVSALLCYHNRFLRYDMTETMQTLFAECSADDALCEPNNSSRLVLALLVATVLRTALTIITYGCKVPAGIFVPSMAAGATFGRAVGILVERFHEKYPQSILFSACPSDGPCVIPGTYAFLGAGAALSGITHMTVTVAIIMFELTGAVRYIMPTMVAVAVTKWVNDTWGHGGIADQMILFNGLPYIDPKEEPLFDVTVAAAMAPETVVFETEKSYPLHELRRILSAAPFRGFPVVKSQENPSIVGYVARADLEDFLRGREDDAEPIHFGKGVGSDLAGLVNHAPIVVNVSTSLEYIRDIFIRVGPRHVLVEKDARLVGIVTRKDVLRYEHISHALAHPTVDDGWDQRVWNWFEVVGGGLRSGFSRIGLNAVAKWI</sequence>
<evidence type="ECO:0000313" key="2">
    <source>
        <dbReference type="Proteomes" id="UP000326582"/>
    </source>
</evidence>
<keyword evidence="2" id="KW-1185">Reference proteome</keyword>
<reference evidence="2" key="1">
    <citation type="journal article" date="2019" name="MBio">
        <title>Comparative genomics for the elucidation of multidrug resistance (MDR) in Candida lusitaniae.</title>
        <authorList>
            <person name="Kannan A."/>
            <person name="Asner S.A."/>
            <person name="Trachsel E."/>
            <person name="Kelly S."/>
            <person name="Parker J."/>
            <person name="Sanglard D."/>
        </authorList>
    </citation>
    <scope>NUCLEOTIDE SEQUENCE [LARGE SCALE GENOMIC DNA]</scope>
    <source>
        <strain evidence="2">P1</strain>
    </source>
</reference>
<gene>
    <name evidence="1" type="ORF">EJF14_70097</name>
</gene>
<name>A0ACD0WR48_CLALS</name>